<evidence type="ECO:0000313" key="3">
    <source>
        <dbReference type="EMBL" id="KAL2840339.1"/>
    </source>
</evidence>
<dbReference type="PANTHER" id="PTHR24305">
    <property type="entry name" value="CYTOCHROME P450"/>
    <property type="match status" value="1"/>
</dbReference>
<dbReference type="Proteomes" id="UP001610444">
    <property type="component" value="Unassembled WGS sequence"/>
</dbReference>
<dbReference type="Gene3D" id="1.10.630.10">
    <property type="entry name" value="Cytochrome P450"/>
    <property type="match status" value="1"/>
</dbReference>
<dbReference type="InterPro" id="IPR001128">
    <property type="entry name" value="Cyt_P450"/>
</dbReference>
<evidence type="ECO:0000256" key="2">
    <source>
        <dbReference type="SAM" id="Phobius"/>
    </source>
</evidence>
<dbReference type="InterPro" id="IPR050121">
    <property type="entry name" value="Cytochrome_P450_monoxygenase"/>
</dbReference>
<sequence length="416" mass="46324">MSCSTWYGCHLPLLGLAVLVFYELGWIIYCRFFHPLRSIPGPLLASVSRLWIVRQAATGHLEQTQRALHCKYGSLVRIAPNEVICSDPAALKTIYGHISRFTQSDYYDAWAAPNDIGYPGHFAARDEKLHTEQRRIVNNLYSMSSILNSEPYIDSCMETLTKRLYDIADQSAPVDLGKLLNMLYAFDDVLGELFYGKSFGMVEQRKDVGDFGKSIESLLPIFAVGGTLPSYLTILYLMYKITFSSSLRGAITATKNIAVASEEAIGRRSHELDNSSNDKPDMLRRMLEITAERGGKAEFTDRHVHVESQVALFTGTDTTSIALTSILYYILHNPTAYKTLLAEIDAAYKAGIFATSKPISYKDSTSTLPYLKACVNEALRLHPGVAFHLPRVVPAVLPRSPSIFAPWSPSREKSAC</sequence>
<dbReference type="InterPro" id="IPR036396">
    <property type="entry name" value="Cyt_P450_sf"/>
</dbReference>
<evidence type="ECO:0000313" key="4">
    <source>
        <dbReference type="Proteomes" id="UP001610444"/>
    </source>
</evidence>
<gene>
    <name evidence="3" type="ORF">BJX68DRAFT_271686</name>
</gene>
<keyword evidence="2" id="KW-0812">Transmembrane</keyword>
<proteinExistence type="inferred from homology"/>
<comment type="caution">
    <text evidence="3">The sequence shown here is derived from an EMBL/GenBank/DDBJ whole genome shotgun (WGS) entry which is preliminary data.</text>
</comment>
<dbReference type="Pfam" id="PF00067">
    <property type="entry name" value="p450"/>
    <property type="match status" value="1"/>
</dbReference>
<keyword evidence="2" id="KW-1133">Transmembrane helix</keyword>
<accession>A0ABR4JJV4</accession>
<dbReference type="PANTHER" id="PTHR24305:SF229">
    <property type="entry name" value="P450, PUTATIVE (EUROFUNG)-RELATED"/>
    <property type="match status" value="1"/>
</dbReference>
<dbReference type="RefSeq" id="XP_070893990.1">
    <property type="nucleotide sequence ID" value="XM_071047007.1"/>
</dbReference>
<name>A0ABR4JJV4_9EURO</name>
<feature type="transmembrane region" description="Helical" evidence="2">
    <location>
        <begin position="7"/>
        <end position="29"/>
    </location>
</feature>
<protein>
    <submittedName>
        <fullName evidence="3">Cytochrome P450</fullName>
    </submittedName>
</protein>
<keyword evidence="4" id="KW-1185">Reference proteome</keyword>
<dbReference type="SUPFAM" id="SSF48264">
    <property type="entry name" value="Cytochrome P450"/>
    <property type="match status" value="1"/>
</dbReference>
<comment type="similarity">
    <text evidence="1">Belongs to the cytochrome P450 family.</text>
</comment>
<keyword evidence="2" id="KW-0472">Membrane</keyword>
<organism evidence="3 4">
    <name type="scientific">Aspergillus pseudodeflectus</name>
    <dbReference type="NCBI Taxonomy" id="176178"/>
    <lineage>
        <taxon>Eukaryota</taxon>
        <taxon>Fungi</taxon>
        <taxon>Dikarya</taxon>
        <taxon>Ascomycota</taxon>
        <taxon>Pezizomycotina</taxon>
        <taxon>Eurotiomycetes</taxon>
        <taxon>Eurotiomycetidae</taxon>
        <taxon>Eurotiales</taxon>
        <taxon>Aspergillaceae</taxon>
        <taxon>Aspergillus</taxon>
        <taxon>Aspergillus subgen. Nidulantes</taxon>
    </lineage>
</organism>
<dbReference type="EMBL" id="JBFXLR010000066">
    <property type="protein sequence ID" value="KAL2840339.1"/>
    <property type="molecule type" value="Genomic_DNA"/>
</dbReference>
<reference evidence="3 4" key="1">
    <citation type="submission" date="2024-07" db="EMBL/GenBank/DDBJ databases">
        <title>Section-level genome sequencing and comparative genomics of Aspergillus sections Usti and Cavernicolus.</title>
        <authorList>
            <consortium name="Lawrence Berkeley National Laboratory"/>
            <person name="Nybo J.L."/>
            <person name="Vesth T.C."/>
            <person name="Theobald S."/>
            <person name="Frisvad J.C."/>
            <person name="Larsen T.O."/>
            <person name="Kjaerboelling I."/>
            <person name="Rothschild-Mancinelli K."/>
            <person name="Lyhne E.K."/>
            <person name="Kogle M.E."/>
            <person name="Barry K."/>
            <person name="Clum A."/>
            <person name="Na H."/>
            <person name="Ledsgaard L."/>
            <person name="Lin J."/>
            <person name="Lipzen A."/>
            <person name="Kuo A."/>
            <person name="Riley R."/>
            <person name="Mondo S."/>
            <person name="LaButti K."/>
            <person name="Haridas S."/>
            <person name="Pangalinan J."/>
            <person name="Salamov A.A."/>
            <person name="Simmons B.A."/>
            <person name="Magnuson J.K."/>
            <person name="Chen J."/>
            <person name="Drula E."/>
            <person name="Henrissat B."/>
            <person name="Wiebenga A."/>
            <person name="Lubbers R.J."/>
            <person name="Gomes A.C."/>
            <person name="Macurrencykelacurrency M.R."/>
            <person name="Stajich J."/>
            <person name="Grigoriev I.V."/>
            <person name="Mortensen U.H."/>
            <person name="De vries R.P."/>
            <person name="Baker S.E."/>
            <person name="Andersen M.R."/>
        </authorList>
    </citation>
    <scope>NUCLEOTIDE SEQUENCE [LARGE SCALE GENOMIC DNA]</scope>
    <source>
        <strain evidence="3 4">CBS 756.74</strain>
    </source>
</reference>
<dbReference type="GeneID" id="98162171"/>
<evidence type="ECO:0000256" key="1">
    <source>
        <dbReference type="ARBA" id="ARBA00010617"/>
    </source>
</evidence>